<dbReference type="Gene3D" id="1.10.418.20">
    <property type="match status" value="1"/>
</dbReference>
<dbReference type="WBParaSite" id="Hba_10527">
    <property type="protein sequence ID" value="Hba_10527"/>
    <property type="gene ID" value="Hba_10527"/>
</dbReference>
<dbReference type="Proteomes" id="UP000095283">
    <property type="component" value="Unplaced"/>
</dbReference>
<feature type="compositionally biased region" description="Basic and acidic residues" evidence="6">
    <location>
        <begin position="195"/>
        <end position="212"/>
    </location>
</feature>
<feature type="region of interest" description="Disordered" evidence="6">
    <location>
        <begin position="195"/>
        <end position="239"/>
    </location>
</feature>
<dbReference type="GO" id="GO:0005634">
    <property type="term" value="C:nucleus"/>
    <property type="evidence" value="ECO:0007669"/>
    <property type="project" value="TreeGrafter"/>
</dbReference>
<dbReference type="PANTHER" id="PTHR46896">
    <property type="entry name" value="SENTRIN-SPECIFIC PROTEASE"/>
    <property type="match status" value="1"/>
</dbReference>
<accession>A0A1I7WZD0</accession>
<dbReference type="InterPro" id="IPR038765">
    <property type="entry name" value="Papain-like_cys_pep_sf"/>
</dbReference>
<dbReference type="GO" id="GO:0005737">
    <property type="term" value="C:cytoplasm"/>
    <property type="evidence" value="ECO:0007669"/>
    <property type="project" value="TreeGrafter"/>
</dbReference>
<reference evidence="9" key="1">
    <citation type="submission" date="2016-11" db="UniProtKB">
        <authorList>
            <consortium name="WormBaseParasite"/>
        </authorList>
    </citation>
    <scope>IDENTIFICATION</scope>
</reference>
<evidence type="ECO:0000256" key="5">
    <source>
        <dbReference type="ARBA" id="ARBA00022801"/>
    </source>
</evidence>
<dbReference type="PANTHER" id="PTHR46896:SF3">
    <property type="entry name" value="FI06413P-RELATED"/>
    <property type="match status" value="1"/>
</dbReference>
<dbReference type="Gene3D" id="3.30.310.130">
    <property type="entry name" value="Ubiquitin-related"/>
    <property type="match status" value="1"/>
</dbReference>
<evidence type="ECO:0000256" key="3">
    <source>
        <dbReference type="ARBA" id="ARBA00022670"/>
    </source>
</evidence>
<evidence type="ECO:0000313" key="8">
    <source>
        <dbReference type="Proteomes" id="UP000095283"/>
    </source>
</evidence>
<evidence type="ECO:0000256" key="1">
    <source>
        <dbReference type="ARBA" id="ARBA00005234"/>
    </source>
</evidence>
<keyword evidence="4" id="KW-0833">Ubl conjugation pathway</keyword>
<keyword evidence="5" id="KW-0378">Hydrolase</keyword>
<sequence length="239" mass="27733">MDYVVIPINDEMHWYVAIIISPALAVVSDRTENIDEARKRGATRPNPETYIVVLDSLPDPMDVKRKCVIDILRDYLECELEDKRGRDGVLERTRIGSLYPRAVPQQENYVDCGLYLLLFVESFLLEPPIGQKLNQNAKWSEWYPSFLHRIKFMRDKILMRLKGQCSKEIWELLKVYEVAQGRGVNVETDMAVIDRARRPRRHSENRGSEQHPRLRKRIHSEPPDPKNCAPPAPRSSVGT</sequence>
<dbReference type="AlphaFoldDB" id="A0A1I7WZD0"/>
<dbReference type="GO" id="GO:0016926">
    <property type="term" value="P:protein desumoylation"/>
    <property type="evidence" value="ECO:0007669"/>
    <property type="project" value="TreeGrafter"/>
</dbReference>
<keyword evidence="3" id="KW-0645">Protease</keyword>
<keyword evidence="2" id="KW-0597">Phosphoprotein</keyword>
<dbReference type="PROSITE" id="PS50600">
    <property type="entry name" value="ULP_PROTEASE"/>
    <property type="match status" value="1"/>
</dbReference>
<proteinExistence type="inferred from homology"/>
<keyword evidence="8" id="KW-1185">Reference proteome</keyword>
<evidence type="ECO:0000313" key="9">
    <source>
        <dbReference type="WBParaSite" id="Hba_10527"/>
    </source>
</evidence>
<dbReference type="InterPro" id="IPR051947">
    <property type="entry name" value="Sentrin-specific_protease"/>
</dbReference>
<dbReference type="GO" id="GO:0006508">
    <property type="term" value="P:proteolysis"/>
    <property type="evidence" value="ECO:0007669"/>
    <property type="project" value="UniProtKB-KW"/>
</dbReference>
<dbReference type="GO" id="GO:0070139">
    <property type="term" value="F:SUMO-specific endopeptidase activity"/>
    <property type="evidence" value="ECO:0007669"/>
    <property type="project" value="TreeGrafter"/>
</dbReference>
<feature type="domain" description="Ubiquitin-like protease family profile" evidence="7">
    <location>
        <begin position="1"/>
        <end position="123"/>
    </location>
</feature>
<dbReference type="InterPro" id="IPR003653">
    <property type="entry name" value="Peptidase_C48_C"/>
</dbReference>
<organism evidence="8 9">
    <name type="scientific">Heterorhabditis bacteriophora</name>
    <name type="common">Entomopathogenic nematode worm</name>
    <dbReference type="NCBI Taxonomy" id="37862"/>
    <lineage>
        <taxon>Eukaryota</taxon>
        <taxon>Metazoa</taxon>
        <taxon>Ecdysozoa</taxon>
        <taxon>Nematoda</taxon>
        <taxon>Chromadorea</taxon>
        <taxon>Rhabditida</taxon>
        <taxon>Rhabditina</taxon>
        <taxon>Rhabditomorpha</taxon>
        <taxon>Strongyloidea</taxon>
        <taxon>Heterorhabditidae</taxon>
        <taxon>Heterorhabditis</taxon>
    </lineage>
</organism>
<comment type="similarity">
    <text evidence="1">Belongs to the peptidase C48 family.</text>
</comment>
<protein>
    <submittedName>
        <fullName evidence="9">ULP_PROTEASE domain-containing protein</fullName>
    </submittedName>
</protein>
<evidence type="ECO:0000259" key="7">
    <source>
        <dbReference type="PROSITE" id="PS50600"/>
    </source>
</evidence>
<dbReference type="SUPFAM" id="SSF54001">
    <property type="entry name" value="Cysteine proteinases"/>
    <property type="match status" value="1"/>
</dbReference>
<dbReference type="Pfam" id="PF02902">
    <property type="entry name" value="Peptidase_C48"/>
    <property type="match status" value="1"/>
</dbReference>
<name>A0A1I7WZD0_HETBA</name>
<evidence type="ECO:0000256" key="6">
    <source>
        <dbReference type="SAM" id="MobiDB-lite"/>
    </source>
</evidence>
<evidence type="ECO:0000256" key="4">
    <source>
        <dbReference type="ARBA" id="ARBA00022786"/>
    </source>
</evidence>
<evidence type="ECO:0000256" key="2">
    <source>
        <dbReference type="ARBA" id="ARBA00022553"/>
    </source>
</evidence>